<accession>A0A518AKA9</accession>
<feature type="domain" description="UspA" evidence="2">
    <location>
        <begin position="6"/>
        <end position="142"/>
    </location>
</feature>
<dbReference type="KEGG" id="amuc:Pan181_13120"/>
<evidence type="ECO:0000259" key="2">
    <source>
        <dbReference type="Pfam" id="PF00582"/>
    </source>
</evidence>
<protein>
    <submittedName>
        <fullName evidence="3">Universal stress protein G</fullName>
    </submittedName>
</protein>
<evidence type="ECO:0000256" key="1">
    <source>
        <dbReference type="ARBA" id="ARBA00008791"/>
    </source>
</evidence>
<dbReference type="InterPro" id="IPR006016">
    <property type="entry name" value="UspA"/>
</dbReference>
<dbReference type="EMBL" id="CP036278">
    <property type="protein sequence ID" value="QDU55126.1"/>
    <property type="molecule type" value="Genomic_DNA"/>
</dbReference>
<dbReference type="InterPro" id="IPR014729">
    <property type="entry name" value="Rossmann-like_a/b/a_fold"/>
</dbReference>
<sequence>MKNWFMNKKVLVPVDFSEESMKAVDDAIEMADTNELVHVVHVAPDLDVTTPGVVWESISEDVQREHVLKTFAKTFASPKYDGVSYHVAFGDAGRGIVKHAEQIDADVIVMPSHGRAGFRRLLLGSVAERVLRLAHLPVLVLRH</sequence>
<proteinExistence type="inferred from homology"/>
<dbReference type="Gene3D" id="3.40.50.620">
    <property type="entry name" value="HUPs"/>
    <property type="match status" value="1"/>
</dbReference>
<name>A0A518AKA9_9BACT</name>
<dbReference type="RefSeq" id="WP_145246023.1">
    <property type="nucleotide sequence ID" value="NZ_CP036278.1"/>
</dbReference>
<dbReference type="CDD" id="cd00293">
    <property type="entry name" value="USP-like"/>
    <property type="match status" value="1"/>
</dbReference>
<dbReference type="PRINTS" id="PR01438">
    <property type="entry name" value="UNVRSLSTRESS"/>
</dbReference>
<evidence type="ECO:0000313" key="4">
    <source>
        <dbReference type="Proteomes" id="UP000315750"/>
    </source>
</evidence>
<dbReference type="PANTHER" id="PTHR46268">
    <property type="entry name" value="STRESS RESPONSE PROTEIN NHAX"/>
    <property type="match status" value="1"/>
</dbReference>
<reference evidence="3 4" key="1">
    <citation type="submission" date="2019-02" db="EMBL/GenBank/DDBJ databases">
        <title>Deep-cultivation of Planctomycetes and their phenomic and genomic characterization uncovers novel biology.</title>
        <authorList>
            <person name="Wiegand S."/>
            <person name="Jogler M."/>
            <person name="Boedeker C."/>
            <person name="Pinto D."/>
            <person name="Vollmers J."/>
            <person name="Rivas-Marin E."/>
            <person name="Kohn T."/>
            <person name="Peeters S.H."/>
            <person name="Heuer A."/>
            <person name="Rast P."/>
            <person name="Oberbeckmann S."/>
            <person name="Bunk B."/>
            <person name="Jeske O."/>
            <person name="Meyerdierks A."/>
            <person name="Storesund J.E."/>
            <person name="Kallscheuer N."/>
            <person name="Luecker S."/>
            <person name="Lage O.M."/>
            <person name="Pohl T."/>
            <person name="Merkel B.J."/>
            <person name="Hornburger P."/>
            <person name="Mueller R.-W."/>
            <person name="Bruemmer F."/>
            <person name="Labrenz M."/>
            <person name="Spormann A.M."/>
            <person name="Op den Camp H."/>
            <person name="Overmann J."/>
            <person name="Amann R."/>
            <person name="Jetten M.S.M."/>
            <person name="Mascher T."/>
            <person name="Medema M.H."/>
            <person name="Devos D.P."/>
            <person name="Kaster A.-K."/>
            <person name="Ovreas L."/>
            <person name="Rohde M."/>
            <person name="Galperin M.Y."/>
            <person name="Jogler C."/>
        </authorList>
    </citation>
    <scope>NUCLEOTIDE SEQUENCE [LARGE SCALE GENOMIC DNA]</scope>
    <source>
        <strain evidence="3 4">Pan181</strain>
    </source>
</reference>
<dbReference type="InterPro" id="IPR006015">
    <property type="entry name" value="Universal_stress_UspA"/>
</dbReference>
<keyword evidence="4" id="KW-1185">Reference proteome</keyword>
<dbReference type="PANTHER" id="PTHR46268:SF6">
    <property type="entry name" value="UNIVERSAL STRESS PROTEIN UP12"/>
    <property type="match status" value="1"/>
</dbReference>
<organism evidence="3 4">
    <name type="scientific">Aeoliella mucimassa</name>
    <dbReference type="NCBI Taxonomy" id="2527972"/>
    <lineage>
        <taxon>Bacteria</taxon>
        <taxon>Pseudomonadati</taxon>
        <taxon>Planctomycetota</taxon>
        <taxon>Planctomycetia</taxon>
        <taxon>Pirellulales</taxon>
        <taxon>Lacipirellulaceae</taxon>
        <taxon>Aeoliella</taxon>
    </lineage>
</organism>
<evidence type="ECO:0000313" key="3">
    <source>
        <dbReference type="EMBL" id="QDU55126.1"/>
    </source>
</evidence>
<dbReference type="AlphaFoldDB" id="A0A518AKA9"/>
<dbReference type="OrthoDB" id="9794782at2"/>
<dbReference type="Proteomes" id="UP000315750">
    <property type="component" value="Chromosome"/>
</dbReference>
<dbReference type="SUPFAM" id="SSF52402">
    <property type="entry name" value="Adenine nucleotide alpha hydrolases-like"/>
    <property type="match status" value="1"/>
</dbReference>
<comment type="similarity">
    <text evidence="1">Belongs to the universal stress protein A family.</text>
</comment>
<gene>
    <name evidence="3" type="primary">uspG</name>
    <name evidence="3" type="ORF">Pan181_13120</name>
</gene>
<dbReference type="Pfam" id="PF00582">
    <property type="entry name" value="Usp"/>
    <property type="match status" value="1"/>
</dbReference>